<dbReference type="GO" id="GO:0003723">
    <property type="term" value="F:RNA binding"/>
    <property type="evidence" value="ECO:0007669"/>
    <property type="project" value="UniProtKB-KW"/>
</dbReference>
<dbReference type="GO" id="GO:0031380">
    <property type="term" value="C:nuclear RNA-directed RNA polymerase complex"/>
    <property type="evidence" value="ECO:0007669"/>
    <property type="project" value="TreeGrafter"/>
</dbReference>
<feature type="compositionally biased region" description="Low complexity" evidence="2">
    <location>
        <begin position="97"/>
        <end position="106"/>
    </location>
</feature>
<feature type="compositionally biased region" description="Polar residues" evidence="2">
    <location>
        <begin position="1021"/>
        <end position="1034"/>
    </location>
</feature>
<feature type="region of interest" description="Disordered" evidence="2">
    <location>
        <begin position="1017"/>
        <end position="1036"/>
    </location>
</feature>
<reference evidence="4 5" key="1">
    <citation type="submission" date="2017-04" db="EMBL/GenBank/DDBJ databases">
        <title>Genome Sequence of the Model Brown-Rot Fungus Postia placenta SB12.</title>
        <authorList>
            <consortium name="DOE Joint Genome Institute"/>
            <person name="Gaskell J."/>
            <person name="Kersten P."/>
            <person name="Larrondo L.F."/>
            <person name="Canessa P."/>
            <person name="Martinez D."/>
            <person name="Hibbett D."/>
            <person name="Schmoll M."/>
            <person name="Kubicek C.P."/>
            <person name="Martinez A.T."/>
            <person name="Yadav J."/>
            <person name="Master E."/>
            <person name="Magnuson J.K."/>
            <person name="James T."/>
            <person name="Yaver D."/>
            <person name="Berka R."/>
            <person name="Labutti K."/>
            <person name="Lipzen A."/>
            <person name="Aerts A."/>
            <person name="Barry K."/>
            <person name="Henrissat B."/>
            <person name="Blanchette R."/>
            <person name="Grigoriev I."/>
            <person name="Cullen D."/>
        </authorList>
    </citation>
    <scope>NUCLEOTIDE SEQUENCE [LARGE SCALE GENOMIC DNA]</scope>
    <source>
        <strain evidence="4 5">MAD-698-R-SB12</strain>
    </source>
</reference>
<dbReference type="STRING" id="670580.A0A1X6N494"/>
<feature type="domain" description="RDRP core" evidence="3">
    <location>
        <begin position="282"/>
        <end position="924"/>
    </location>
</feature>
<dbReference type="EMBL" id="KZ110595">
    <property type="protein sequence ID" value="OSX63437.1"/>
    <property type="molecule type" value="Genomic_DNA"/>
</dbReference>
<protein>
    <recommendedName>
        <fullName evidence="1">RNA-dependent RNA polymerase</fullName>
        <ecNumber evidence="1">2.7.7.48</ecNumber>
    </recommendedName>
</protein>
<dbReference type="InterPro" id="IPR007855">
    <property type="entry name" value="RDRP"/>
</dbReference>
<evidence type="ECO:0000313" key="4">
    <source>
        <dbReference type="EMBL" id="OSX63437.1"/>
    </source>
</evidence>
<dbReference type="PANTHER" id="PTHR23079:SF14">
    <property type="entry name" value="RNA-DEPENDENT RNA POLYMERASE"/>
    <property type="match status" value="1"/>
</dbReference>
<evidence type="ECO:0000256" key="2">
    <source>
        <dbReference type="SAM" id="MobiDB-lite"/>
    </source>
</evidence>
<comment type="similarity">
    <text evidence="1">Belongs to the RdRP family.</text>
</comment>
<sequence length="1427" mass="158782">MLENVDDFIRAVHEGDHGIRPAGEGENAEAEVLYVSLGKRKASVTPSSSIKRIKVAKTTSSASLHSGARPPTYVERALAANTNVLNAAIDDSSNAAVGNSSSAAVDDPGDADLTPQSSGRTLVAEAGPVVVAYCHALRGYVGQLPFGVQWEIARFVNAGFAWDKFTVDGLLEFAKLGSNAKAAPEVARIVADNLSEQSESTKDMRADAFASAYAKERSVKLPWDELDKEDTILRHSPHGGLGCNEKEPYLMDDPWYGGRVHFTAKVVLSSMMPNDKSELFSLRLDRPVLGSSNLFARRFGSRKFIRVRMSKDIYMGPDKKAREELLMQFFQRPFVINGFVYKAFYAKEQNVFLFQTNEFWDGNRICDPKPISLSPLHRELSFIEFINFHNDLTRNKDQTMVKWAARFALGLSNSVPGLRLHPSNIAFEEDIVCSAWKGEGKAPNEQIMTDGCGLIRLDILQQIADRLAWPMVPMAIQVRICGSKVKIKHAVDGKVPLDIDPAMLTIDVLRPSRMTSPARLSTETIINLAENGVHTSVFVKLMQESMQKKVEGLTTWQGDYGLYRLWMNVARAGGIVSARLAREAAGAARAKGYIFEDFTDEAGDEDGFDQMDKALEDHSTAWWDDPISGCPSTLEETVLVLLDSGFKPDTCPVLAAKLKEVVKRAINSYVRRYRVDVPQSCTAYIVPDPLGVLEPGQVHIKSSRRNLVDQDGRPTDIVLGEVLVTRHPCKVPTDVQKVTAVFNQKLSSYVDVIVVSIKDHVSNKKLMNRHLASCTGGGDYDGDTMEAFWNSDLVEGFKNAETKFLNEPKNVQKCLVKNTETVAQFLSRNPLSTDKDIMQPEIQKYLLGSLRDSSMVGTYSTWWENAIYRYGYQHNRTVFLAYMFCAILDGSKTGVMVAESAYESHRKQYAHRPPVWKETDEERERLLRAFTNDANLQRERRLGPFVMDEIYKQVNKESNKQLRHVEEVLTARVAQLDEQLAAPWREAVTRVALLAKRGNPDAEAELQAICSHVEQEGRGATGSNGNPNAKTKSGFTGLPIEKRQDKLRELSKEFNAAQAKPLLYFSEADLRRVRASYAFVFDHETSRDHWSRFPWDVAMRTLCEIKAGALGLSKTTDNTTQRIVRRHWVINPPFYLEHKKVVQNTSSPFTRRGVLLHICLGLLDTVVAFHCWHDCWEFCFLLGSFSLRGRRNFCNCVRYHCCGVIVQSRLIVRLRTSLELHLLWFKSFGSLSDVGLLRGFISSTISSNGAEGPSSCSAAGATSSVSSEGSETSTGAAWVHSSAATTPSSERASGSDAVCASDSWGTRGGVEANKPWLLNGRIRLALRIICSRPWGLARILLVDGRGEQTRVAVCRIAALVTLVVIEADAWGNNEKLGRDEVEARREREETRVQRGLGLCLRKGGAVMEVCVRKDASQTARQRGEVPV</sequence>
<accession>A0A1X6N494</accession>
<dbReference type="RefSeq" id="XP_024340231.1">
    <property type="nucleotide sequence ID" value="XM_024485034.1"/>
</dbReference>
<dbReference type="EC" id="2.7.7.48" evidence="1"/>
<comment type="catalytic activity">
    <reaction evidence="1">
        <text>RNA(n) + a ribonucleoside 5'-triphosphate = RNA(n+1) + diphosphate</text>
        <dbReference type="Rhea" id="RHEA:21248"/>
        <dbReference type="Rhea" id="RHEA-COMP:14527"/>
        <dbReference type="Rhea" id="RHEA-COMP:17342"/>
        <dbReference type="ChEBI" id="CHEBI:33019"/>
        <dbReference type="ChEBI" id="CHEBI:61557"/>
        <dbReference type="ChEBI" id="CHEBI:140395"/>
        <dbReference type="EC" id="2.7.7.48"/>
    </reaction>
</comment>
<feature type="compositionally biased region" description="Low complexity" evidence="2">
    <location>
        <begin position="1261"/>
        <end position="1277"/>
    </location>
</feature>
<keyword evidence="1" id="KW-0696">RNA-directed RNA polymerase</keyword>
<evidence type="ECO:0000259" key="3">
    <source>
        <dbReference type="Pfam" id="PF05183"/>
    </source>
</evidence>
<gene>
    <name evidence="4" type="ORF">POSPLADRAFT_1139431</name>
</gene>
<evidence type="ECO:0000256" key="1">
    <source>
        <dbReference type="RuleBase" id="RU363098"/>
    </source>
</evidence>
<organism evidence="4 5">
    <name type="scientific">Postia placenta MAD-698-R-SB12</name>
    <dbReference type="NCBI Taxonomy" id="670580"/>
    <lineage>
        <taxon>Eukaryota</taxon>
        <taxon>Fungi</taxon>
        <taxon>Dikarya</taxon>
        <taxon>Basidiomycota</taxon>
        <taxon>Agaricomycotina</taxon>
        <taxon>Agaricomycetes</taxon>
        <taxon>Polyporales</taxon>
        <taxon>Adustoporiaceae</taxon>
        <taxon>Rhodonia</taxon>
    </lineage>
</organism>
<keyword evidence="1" id="KW-0694">RNA-binding</keyword>
<dbReference type="GeneID" id="36329983"/>
<evidence type="ECO:0000313" key="5">
    <source>
        <dbReference type="Proteomes" id="UP000194127"/>
    </source>
</evidence>
<dbReference type="Proteomes" id="UP000194127">
    <property type="component" value="Unassembled WGS sequence"/>
</dbReference>
<name>A0A1X6N494_9APHY</name>
<dbReference type="GO" id="GO:0030422">
    <property type="term" value="P:siRNA processing"/>
    <property type="evidence" value="ECO:0007669"/>
    <property type="project" value="TreeGrafter"/>
</dbReference>
<keyword evidence="1" id="KW-0548">Nucleotidyltransferase</keyword>
<feature type="region of interest" description="Disordered" evidence="2">
    <location>
        <begin position="1261"/>
        <end position="1280"/>
    </location>
</feature>
<feature type="region of interest" description="Disordered" evidence="2">
    <location>
        <begin position="97"/>
        <end position="116"/>
    </location>
</feature>
<dbReference type="OrthoDB" id="10055769at2759"/>
<dbReference type="InterPro" id="IPR057596">
    <property type="entry name" value="RDRP_core"/>
</dbReference>
<dbReference type="Pfam" id="PF05183">
    <property type="entry name" value="RdRP"/>
    <property type="match status" value="1"/>
</dbReference>
<keyword evidence="5" id="KW-1185">Reference proteome</keyword>
<keyword evidence="1" id="KW-0808">Transferase</keyword>
<dbReference type="PANTHER" id="PTHR23079">
    <property type="entry name" value="RNA-DEPENDENT RNA POLYMERASE"/>
    <property type="match status" value="1"/>
</dbReference>
<dbReference type="GO" id="GO:0003968">
    <property type="term" value="F:RNA-directed RNA polymerase activity"/>
    <property type="evidence" value="ECO:0007669"/>
    <property type="project" value="UniProtKB-KW"/>
</dbReference>
<proteinExistence type="inferred from homology"/>